<name>A0A507QP78_MONPU</name>
<evidence type="ECO:0000313" key="2">
    <source>
        <dbReference type="Proteomes" id="UP000319663"/>
    </source>
</evidence>
<dbReference type="AlphaFoldDB" id="A0A507QP78"/>
<sequence length="633" mass="68746">MTVPSSYNAAASNLQQVQHDPSIPLDTSLLDKLKMELGEDTDRTLAATLLVQISQLLPILQEDPTPVTTLGIRAAEYFTFTDLRSVNPPIDFVAGFQAPSPSINLLALSLLAKAGETPGDAAVVAGDSGLVASLVKLWLSTSSTEVAQAAFDTIWSLLEIDLAQESPEGQGLVWRRLFTDKNVYGIFFSLCSLSEDGPLSKRQKSIAQGRLMDFIVEAGRRRWDMISHSQIAEIEDKYRCNSLLHFAACRMVDTNDVLMHMTLLNFFREILEIDAPGLVTRSYVQSSSTVSSPALDFLISEDLHSQVLGYYLDESKLDPIDLTFLANSVMAYVAQYARLYPNHLLQSPKSVLDGILSHVAGSLAISSAQWAHGPVPSGHLLILSSLPRVLLVKVSGQSSDPLLALPTSPPSKEALDTLGRIFHGPPKIEIPTSMELGTSGNTPTDWHREAAAARILYFTYLNTNATLWADVVYAADVLAMKEVALTALSFMKAVITANWQTLSPEVTRSASQYQLPSEDQLGWLSPASQGTLPSSGVWAVLTPPALTTLLPFLFKPPRSYAEFAGGGAGDAESVVWKVATAKYEVLVALYNRLKDSGAQESGFEDIMRTLRQRVTEGPWGPVAQAARVETIGL</sequence>
<protein>
    <recommendedName>
        <fullName evidence="3">DNA mismatch repair protein HSM3 N-terminal domain-containing protein</fullName>
    </recommendedName>
</protein>
<keyword evidence="2" id="KW-1185">Reference proteome</keyword>
<dbReference type="STRING" id="5098.A0A507QP78"/>
<organism evidence="1 2">
    <name type="scientific">Monascus purpureus</name>
    <name type="common">Red mold</name>
    <name type="synonym">Monascus anka</name>
    <dbReference type="NCBI Taxonomy" id="5098"/>
    <lineage>
        <taxon>Eukaryota</taxon>
        <taxon>Fungi</taxon>
        <taxon>Dikarya</taxon>
        <taxon>Ascomycota</taxon>
        <taxon>Pezizomycotina</taxon>
        <taxon>Eurotiomycetes</taxon>
        <taxon>Eurotiomycetidae</taxon>
        <taxon>Eurotiales</taxon>
        <taxon>Aspergillaceae</taxon>
        <taxon>Monascus</taxon>
    </lineage>
</organism>
<accession>A0A507QP78</accession>
<evidence type="ECO:0000313" key="1">
    <source>
        <dbReference type="EMBL" id="TQB70278.1"/>
    </source>
</evidence>
<dbReference type="EMBL" id="VIFY01000114">
    <property type="protein sequence ID" value="TQB70278.1"/>
    <property type="molecule type" value="Genomic_DNA"/>
</dbReference>
<reference evidence="1 2" key="1">
    <citation type="submission" date="2019-06" db="EMBL/GenBank/DDBJ databases">
        <title>Wine fermentation using esterase from Monascus purpureus.</title>
        <authorList>
            <person name="Geng C."/>
            <person name="Zhang Y."/>
        </authorList>
    </citation>
    <scope>NUCLEOTIDE SEQUENCE [LARGE SCALE GENOMIC DNA]</scope>
    <source>
        <strain evidence="1">HQ1</strain>
    </source>
</reference>
<gene>
    <name evidence="1" type="ORF">MPDQ_000687</name>
</gene>
<comment type="caution">
    <text evidence="1">The sequence shown here is derived from an EMBL/GenBank/DDBJ whole genome shotgun (WGS) entry which is preliminary data.</text>
</comment>
<evidence type="ECO:0008006" key="3">
    <source>
        <dbReference type="Google" id="ProtNLM"/>
    </source>
</evidence>
<proteinExistence type="predicted"/>
<dbReference type="OrthoDB" id="4538483at2759"/>
<dbReference type="Proteomes" id="UP000319663">
    <property type="component" value="Unassembled WGS sequence"/>
</dbReference>